<reference evidence="2" key="1">
    <citation type="submission" date="2014-07" db="EMBL/GenBank/DDBJ databases">
        <authorList>
            <person name="Martin A.A"/>
            <person name="De Silva N."/>
        </authorList>
    </citation>
    <scope>NUCLEOTIDE SEQUENCE</scope>
</reference>
<dbReference type="AlphaFoldDB" id="A0A0K0F8V6"/>
<accession>A0A0K0F8V6</accession>
<name>A0A0K0F8V6_STRVS</name>
<feature type="compositionally biased region" description="Basic and acidic residues" evidence="1">
    <location>
        <begin position="195"/>
        <end position="212"/>
    </location>
</feature>
<feature type="region of interest" description="Disordered" evidence="1">
    <location>
        <begin position="195"/>
        <end position="218"/>
    </location>
</feature>
<protein>
    <submittedName>
        <fullName evidence="3">Elongator complex protein 5</fullName>
    </submittedName>
</protein>
<keyword evidence="2" id="KW-1185">Reference proteome</keyword>
<evidence type="ECO:0000313" key="3">
    <source>
        <dbReference type="WBParaSite" id="SVE_0525700.1"/>
    </source>
</evidence>
<proteinExistence type="predicted"/>
<evidence type="ECO:0000256" key="1">
    <source>
        <dbReference type="SAM" id="MobiDB-lite"/>
    </source>
</evidence>
<reference evidence="3" key="2">
    <citation type="submission" date="2015-08" db="UniProtKB">
        <authorList>
            <consortium name="WormBaseParasite"/>
        </authorList>
    </citation>
    <scope>IDENTIFICATION</scope>
</reference>
<evidence type="ECO:0000313" key="2">
    <source>
        <dbReference type="Proteomes" id="UP000035680"/>
    </source>
</evidence>
<sequence length="267" mass="31396">MNLKQLWTSGKDFDRLIVVEMPTSVRKDSHFRGLGDMFANEIYLNKNYHKLCLYDYLNNQNFFNLKVSNHVFVIFSFWEFVLTYKETNWKRLIQQLTQNNFVIIFSNPTVDENNVQLSTIDSKSFHHEIKKLRYITDQYWIAIGEAKGDIFHFKRIHCTSRKFFSEDYITFKNIDGIKSFLFSTEHPLGLDNKAKIDEKGMNPEKPKNDVRFDQNQGSYDEKSLPFLTQQNESGGMVEMGSNTVRAGGRIIFQEDECMEDVDDDLDI</sequence>
<organism evidence="2 3">
    <name type="scientific">Strongyloides venezuelensis</name>
    <name type="common">Threadworm</name>
    <dbReference type="NCBI Taxonomy" id="75913"/>
    <lineage>
        <taxon>Eukaryota</taxon>
        <taxon>Metazoa</taxon>
        <taxon>Ecdysozoa</taxon>
        <taxon>Nematoda</taxon>
        <taxon>Chromadorea</taxon>
        <taxon>Rhabditida</taxon>
        <taxon>Tylenchina</taxon>
        <taxon>Panagrolaimomorpha</taxon>
        <taxon>Strongyloidoidea</taxon>
        <taxon>Strongyloididae</taxon>
        <taxon>Strongyloides</taxon>
    </lineage>
</organism>
<dbReference type="WBParaSite" id="SVE_0525700.1">
    <property type="protein sequence ID" value="SVE_0525700.1"/>
    <property type="gene ID" value="SVE_0525700"/>
</dbReference>
<dbReference type="Proteomes" id="UP000035680">
    <property type="component" value="Unassembled WGS sequence"/>
</dbReference>